<dbReference type="EMBL" id="JACIEX010000009">
    <property type="protein sequence ID" value="MBB4095206.1"/>
    <property type="molecule type" value="Genomic_DNA"/>
</dbReference>
<reference evidence="1 2" key="1">
    <citation type="submission" date="2020-08" db="EMBL/GenBank/DDBJ databases">
        <title>Genomic Encyclopedia of Type Strains, Phase IV (KMG-IV): sequencing the most valuable type-strain genomes for metagenomic binning, comparative biology and taxonomic classification.</title>
        <authorList>
            <person name="Goeker M."/>
        </authorList>
    </citation>
    <scope>NUCLEOTIDE SEQUENCE [LARGE SCALE GENOMIC DNA]</scope>
    <source>
        <strain evidence="1 2">DSM 23868</strain>
    </source>
</reference>
<comment type="caution">
    <text evidence="1">The sequence shown here is derived from an EMBL/GenBank/DDBJ whole genome shotgun (WGS) entry which is preliminary data.</text>
</comment>
<evidence type="ECO:0000313" key="1">
    <source>
        <dbReference type="EMBL" id="MBB4095206.1"/>
    </source>
</evidence>
<dbReference type="RefSeq" id="WP_328596246.1">
    <property type="nucleotide sequence ID" value="NZ_JACIEX010000009.1"/>
</dbReference>
<dbReference type="InterPro" id="IPR006175">
    <property type="entry name" value="YjgF/YER057c/UK114"/>
</dbReference>
<dbReference type="AlphaFoldDB" id="A0AB34YVM9"/>
<organism evidence="1 2">
    <name type="scientific">Brucella pecoris</name>
    <dbReference type="NCBI Taxonomy" id="867683"/>
    <lineage>
        <taxon>Bacteria</taxon>
        <taxon>Pseudomonadati</taxon>
        <taxon>Pseudomonadota</taxon>
        <taxon>Alphaproteobacteria</taxon>
        <taxon>Hyphomicrobiales</taxon>
        <taxon>Brucellaceae</taxon>
        <taxon>Brucella/Ochrobactrum group</taxon>
        <taxon>Brucella</taxon>
    </lineage>
</organism>
<dbReference type="Gene3D" id="3.30.1330.40">
    <property type="entry name" value="RutC-like"/>
    <property type="match status" value="1"/>
</dbReference>
<sequence length="148" mass="16800">MSFAIALATRYNLCPLHKQHESGIFPIFNPGGNQMQIERLDVNHRRSRLVKYNGMCFLSGQFSDSDKDITQQTRETLAKIDDLLARAGTDKSRLLTAQIWLREMSDFKAMNEVWDAWIDPANPPTRCCGQVLMADPDMRIEIVVSAAI</sequence>
<accession>A0AB34YVM9</accession>
<dbReference type="CDD" id="cd06150">
    <property type="entry name" value="YjgF_YER057c_UK114_like_2"/>
    <property type="match status" value="1"/>
</dbReference>
<name>A0AB34YVM9_9HYPH</name>
<keyword evidence="2" id="KW-1185">Reference proteome</keyword>
<dbReference type="Proteomes" id="UP000553980">
    <property type="component" value="Unassembled WGS sequence"/>
</dbReference>
<evidence type="ECO:0000313" key="2">
    <source>
        <dbReference type="Proteomes" id="UP000553980"/>
    </source>
</evidence>
<dbReference type="Pfam" id="PF01042">
    <property type="entry name" value="Ribonuc_L-PSP"/>
    <property type="match status" value="1"/>
</dbReference>
<dbReference type="InterPro" id="IPR035709">
    <property type="entry name" value="YoaB-like"/>
</dbReference>
<dbReference type="PANTHER" id="PTHR47328">
    <property type="match status" value="1"/>
</dbReference>
<proteinExistence type="predicted"/>
<protein>
    <submittedName>
        <fullName evidence="1">Enamine deaminase RidA (YjgF/YER057c/UK114 family)</fullName>
    </submittedName>
</protein>
<dbReference type="SUPFAM" id="SSF55298">
    <property type="entry name" value="YjgF-like"/>
    <property type="match status" value="1"/>
</dbReference>
<dbReference type="PANTHER" id="PTHR47328:SF1">
    <property type="entry name" value="RUTC FAMILY PROTEIN YOAB"/>
    <property type="match status" value="1"/>
</dbReference>
<dbReference type="InterPro" id="IPR035959">
    <property type="entry name" value="RutC-like_sf"/>
</dbReference>
<gene>
    <name evidence="1" type="ORF">GGQ79_003749</name>
</gene>